<gene>
    <name evidence="2" type="ORF">OH136_06920</name>
</gene>
<proteinExistence type="predicted"/>
<comment type="caution">
    <text evidence="2">The sequence shown here is derived from an EMBL/GenBank/DDBJ whole genome shotgun (WGS) entry which is preliminary data.</text>
</comment>
<dbReference type="EMBL" id="JAOYFC010000001">
    <property type="protein sequence ID" value="MCV6824285.1"/>
    <property type="molecule type" value="Genomic_DNA"/>
</dbReference>
<protein>
    <submittedName>
        <fullName evidence="2">Histidine phosphotransferase family protein</fullName>
    </submittedName>
</protein>
<dbReference type="Proteomes" id="UP001208041">
    <property type="component" value="Unassembled WGS sequence"/>
</dbReference>
<organism evidence="2 3">
    <name type="scientific">Halocynthiibacter halioticoli</name>
    <dbReference type="NCBI Taxonomy" id="2986804"/>
    <lineage>
        <taxon>Bacteria</taxon>
        <taxon>Pseudomonadati</taxon>
        <taxon>Pseudomonadota</taxon>
        <taxon>Alphaproteobacteria</taxon>
        <taxon>Rhodobacterales</taxon>
        <taxon>Paracoccaceae</taxon>
        <taxon>Halocynthiibacter</taxon>
    </lineage>
</organism>
<reference evidence="2" key="1">
    <citation type="submission" date="2022-10" db="EMBL/GenBank/DDBJ databases">
        <authorList>
            <person name="Yue Y."/>
        </authorList>
    </citation>
    <scope>NUCLEOTIDE SEQUENCE</scope>
    <source>
        <strain evidence="2">Z654</strain>
    </source>
</reference>
<keyword evidence="3" id="KW-1185">Reference proteome</keyword>
<dbReference type="Pfam" id="PF10090">
    <property type="entry name" value="HPTransfase"/>
    <property type="match status" value="1"/>
</dbReference>
<dbReference type="RefSeq" id="WP_263953099.1">
    <property type="nucleotide sequence ID" value="NZ_JAOYFC010000001.1"/>
</dbReference>
<dbReference type="InterPro" id="IPR036890">
    <property type="entry name" value="HATPase_C_sf"/>
</dbReference>
<dbReference type="Gene3D" id="3.30.565.10">
    <property type="entry name" value="Histidine kinase-like ATPase, C-terminal domain"/>
    <property type="match status" value="1"/>
</dbReference>
<evidence type="ECO:0000313" key="3">
    <source>
        <dbReference type="Proteomes" id="UP001208041"/>
    </source>
</evidence>
<dbReference type="Gene3D" id="1.10.287.130">
    <property type="match status" value="1"/>
</dbReference>
<sequence>MSQKPRDLTALLGSRICHDLISPLGAIGNGVELLEMSNAANSAEVALIRDSVTNANAKVRFFRVAFGDSAHAQQMRGREIGAILKEYSEQARVDITWTSTEDPMRREAKLAFLLIQCLETTMPFGGTITCGCESGNWTLHAQAERLKIDTNLWQLVSEDNPDIEVSAAQIQFVLVASALKDCGKTLSAEFHDTEITITF</sequence>
<dbReference type="InterPro" id="IPR018762">
    <property type="entry name" value="ChpT_C"/>
</dbReference>
<evidence type="ECO:0000259" key="1">
    <source>
        <dbReference type="Pfam" id="PF10090"/>
    </source>
</evidence>
<name>A0AAE3J051_9RHOB</name>
<evidence type="ECO:0000313" key="2">
    <source>
        <dbReference type="EMBL" id="MCV6824285.1"/>
    </source>
</evidence>
<dbReference type="AlphaFoldDB" id="A0AAE3J051"/>
<accession>A0AAE3J051</accession>
<feature type="domain" description="Histidine phosphotransferase ChpT C-terminal" evidence="1">
    <location>
        <begin position="78"/>
        <end position="193"/>
    </location>
</feature>